<protein>
    <submittedName>
        <fullName evidence="3">DUF3747 domain-containing protein</fullName>
    </submittedName>
</protein>
<feature type="domain" description="SLH" evidence="2">
    <location>
        <begin position="205"/>
        <end position="269"/>
    </location>
</feature>
<reference evidence="3 4" key="1">
    <citation type="journal article" date="2022" name="Front. Microbiol.">
        <title>High genomic differentiation and limited gene flow indicate recent cryptic speciation within the genus Laspinema (cyanobacteria).</title>
        <authorList>
            <person name="Stanojkovic A."/>
            <person name="Skoupy S."/>
            <person name="Skaloud P."/>
            <person name="Dvorak P."/>
        </authorList>
    </citation>
    <scope>NUCLEOTIDE SEQUENCE [LARGE SCALE GENOMIC DNA]</scope>
    <source>
        <strain evidence="3 4">D2a</strain>
    </source>
</reference>
<name>A0ABT2MSP6_9CYAN</name>
<dbReference type="EMBL" id="JAMXFF010000023">
    <property type="protein sequence ID" value="MCT7967752.1"/>
    <property type="molecule type" value="Genomic_DNA"/>
</dbReference>
<sequence length="405" mass="43953">MKTSLLLKTAAIATATLSALTLGTQAIASIFGQQSVDQSRFIAVAQSFSGGVAPPLLILEQVSNARQCWSESGSNPVRVDPLLVNFDFTGICGRSTDSNGYSIRVGGEDVGLQYTLRIVQRNGNLVLLGVNTFERREMEIGRTNGIANGFNKIVLNPGWQFAKRTYNGQTLGHVYLANTQSLTALAKPMGSSGTTSPPVVTTPPPGNVSFADTRSDIYAQEIEQAVALGFVSGFREDNTFRPQVALTREQLVSMVIESLKNVPGANINIPTTTSSRPYFDVEASRWSAPKIQWARDNNIISGYQDQSFRPAQTVTRAEMMAVLRRAAEYGNTLRGRGTTLNATRTPTNFSDTQNHWAGSLISDMSSYCQVASPLNESGTQFFPNSPTLRNYAAAATVRMINCVRQ</sequence>
<dbReference type="RefSeq" id="WP_368007313.1">
    <property type="nucleotide sequence ID" value="NZ_JAMXFF010000023.1"/>
</dbReference>
<dbReference type="Pfam" id="PF12565">
    <property type="entry name" value="DUF3747"/>
    <property type="match status" value="1"/>
</dbReference>
<dbReference type="Pfam" id="PF00395">
    <property type="entry name" value="SLH"/>
    <property type="match status" value="2"/>
</dbReference>
<dbReference type="InterPro" id="IPR022222">
    <property type="entry name" value="DUF3747"/>
</dbReference>
<feature type="domain" description="SLH" evidence="2">
    <location>
        <begin position="344"/>
        <end position="405"/>
    </location>
</feature>
<evidence type="ECO:0000313" key="4">
    <source>
        <dbReference type="Proteomes" id="UP001525890"/>
    </source>
</evidence>
<gene>
    <name evidence="3" type="ORF">NG799_15525</name>
</gene>
<proteinExistence type="predicted"/>
<comment type="caution">
    <text evidence="3">The sequence shown here is derived from an EMBL/GenBank/DDBJ whole genome shotgun (WGS) entry which is preliminary data.</text>
</comment>
<dbReference type="PROSITE" id="PS51272">
    <property type="entry name" value="SLH"/>
    <property type="match status" value="3"/>
</dbReference>
<feature type="chain" id="PRO_5046546820" evidence="1">
    <location>
        <begin position="29"/>
        <end position="405"/>
    </location>
</feature>
<dbReference type="InterPro" id="IPR001119">
    <property type="entry name" value="SLH_dom"/>
</dbReference>
<keyword evidence="4" id="KW-1185">Reference proteome</keyword>
<keyword evidence="1" id="KW-0732">Signal</keyword>
<evidence type="ECO:0000259" key="2">
    <source>
        <dbReference type="PROSITE" id="PS51272"/>
    </source>
</evidence>
<evidence type="ECO:0000256" key="1">
    <source>
        <dbReference type="SAM" id="SignalP"/>
    </source>
</evidence>
<accession>A0ABT2MSP6</accession>
<feature type="domain" description="SLH" evidence="2">
    <location>
        <begin position="274"/>
        <end position="337"/>
    </location>
</feature>
<dbReference type="Proteomes" id="UP001525890">
    <property type="component" value="Unassembled WGS sequence"/>
</dbReference>
<feature type="signal peptide" evidence="1">
    <location>
        <begin position="1"/>
        <end position="28"/>
    </location>
</feature>
<evidence type="ECO:0000313" key="3">
    <source>
        <dbReference type="EMBL" id="MCT7967752.1"/>
    </source>
</evidence>
<organism evidence="3 4">
    <name type="scientific">Laspinema palackyanum D2a</name>
    <dbReference type="NCBI Taxonomy" id="2953684"/>
    <lineage>
        <taxon>Bacteria</taxon>
        <taxon>Bacillati</taxon>
        <taxon>Cyanobacteriota</taxon>
        <taxon>Cyanophyceae</taxon>
        <taxon>Oscillatoriophycideae</taxon>
        <taxon>Oscillatoriales</taxon>
        <taxon>Laspinemataceae</taxon>
        <taxon>Laspinema</taxon>
        <taxon>Laspinema palackyanum</taxon>
    </lineage>
</organism>